<accession>A0A0S3EVB9</accession>
<dbReference type="InterPro" id="IPR011711">
    <property type="entry name" value="GntR_C"/>
</dbReference>
<protein>
    <recommendedName>
        <fullName evidence="5">HTH gntR-type domain-containing protein</fullName>
    </recommendedName>
</protein>
<evidence type="ECO:0000313" key="7">
    <source>
        <dbReference type="Proteomes" id="UP000056968"/>
    </source>
</evidence>
<sequence length="254" mass="28774">MEDSSITGRAYSILRSDIISCRLSPGVRLNISQLQKKLTLSQAAVREALSRLAAEGLVEIERNRGFRVSQVSTTGFRKLTEALMAIELPCLRAAIVNGDLEWELNLIAAYHRALRTLELVVEGKEELNSYANERLAFYEALLAAADNPWLLWSWRLLYTQNARYRQIYMSLAKFELDLNPHHEQILKAVLARDVDRVVALSVENYEKVSQFIEEQIHEASPPKPQAPAATARQPNASIKPKRTPRRPARAIQTD</sequence>
<reference evidence="6 7" key="1">
    <citation type="submission" date="2015-11" db="EMBL/GenBank/DDBJ databases">
        <title>A Two-component Flavoprotein Monooxygenase System MeaXY Responsible for para-Hydroxylation of 2-Methyl-6-ethylaniline and 2,6-Diethylaniline in Sphingobium baderi DE-13.</title>
        <authorList>
            <person name="Cheng M."/>
            <person name="Meng Q."/>
            <person name="Yang Y."/>
            <person name="Chu C."/>
            <person name="Yan X."/>
            <person name="He J."/>
            <person name="Li S."/>
        </authorList>
    </citation>
    <scope>NUCLEOTIDE SEQUENCE [LARGE SCALE GENOMIC DNA]</scope>
    <source>
        <strain evidence="6 7">DE-13</strain>
    </source>
</reference>
<dbReference type="EMBL" id="CP013264">
    <property type="protein sequence ID" value="ALR19330.1"/>
    <property type="molecule type" value="Genomic_DNA"/>
</dbReference>
<dbReference type="GO" id="GO:0003677">
    <property type="term" value="F:DNA binding"/>
    <property type="evidence" value="ECO:0007669"/>
    <property type="project" value="UniProtKB-KW"/>
</dbReference>
<dbReference type="SMART" id="SM00345">
    <property type="entry name" value="HTH_GNTR"/>
    <property type="match status" value="1"/>
</dbReference>
<dbReference type="AlphaFoldDB" id="A0A0S3EVB9"/>
<dbReference type="InterPro" id="IPR000524">
    <property type="entry name" value="Tscrpt_reg_HTH_GntR"/>
</dbReference>
<dbReference type="Gene3D" id="1.10.10.10">
    <property type="entry name" value="Winged helix-like DNA-binding domain superfamily/Winged helix DNA-binding domain"/>
    <property type="match status" value="1"/>
</dbReference>
<dbReference type="PROSITE" id="PS50949">
    <property type="entry name" value="HTH_GNTR"/>
    <property type="match status" value="1"/>
</dbReference>
<evidence type="ECO:0000256" key="4">
    <source>
        <dbReference type="SAM" id="MobiDB-lite"/>
    </source>
</evidence>
<evidence type="ECO:0000313" key="6">
    <source>
        <dbReference type="EMBL" id="ALR19330.1"/>
    </source>
</evidence>
<dbReference type="Pfam" id="PF00392">
    <property type="entry name" value="GntR"/>
    <property type="match status" value="1"/>
</dbReference>
<evidence type="ECO:0000256" key="2">
    <source>
        <dbReference type="ARBA" id="ARBA00023125"/>
    </source>
</evidence>
<dbReference type="SUPFAM" id="SSF48008">
    <property type="entry name" value="GntR ligand-binding domain-like"/>
    <property type="match status" value="1"/>
</dbReference>
<gene>
    <name evidence="6" type="ORF">ATN00_02425</name>
</gene>
<feature type="domain" description="HTH gntR-type" evidence="5">
    <location>
        <begin position="4"/>
        <end position="71"/>
    </location>
</feature>
<dbReference type="InterPro" id="IPR036390">
    <property type="entry name" value="WH_DNA-bd_sf"/>
</dbReference>
<keyword evidence="1" id="KW-0805">Transcription regulation</keyword>
<dbReference type="SMART" id="SM00895">
    <property type="entry name" value="FCD"/>
    <property type="match status" value="1"/>
</dbReference>
<dbReference type="PANTHER" id="PTHR43537">
    <property type="entry name" value="TRANSCRIPTIONAL REGULATOR, GNTR FAMILY"/>
    <property type="match status" value="1"/>
</dbReference>
<name>A0A0S3EVB9_9SPHN</name>
<dbReference type="RefSeq" id="WP_062061649.1">
    <property type="nucleotide sequence ID" value="NZ_CP013264.1"/>
</dbReference>
<keyword evidence="7" id="KW-1185">Reference proteome</keyword>
<dbReference type="Proteomes" id="UP000056968">
    <property type="component" value="Chromosome"/>
</dbReference>
<dbReference type="PANTHER" id="PTHR43537:SF20">
    <property type="entry name" value="HTH-TYPE TRANSCRIPTIONAL REPRESSOR GLAR"/>
    <property type="match status" value="1"/>
</dbReference>
<dbReference type="Pfam" id="PF07729">
    <property type="entry name" value="FCD"/>
    <property type="match status" value="1"/>
</dbReference>
<evidence type="ECO:0000256" key="3">
    <source>
        <dbReference type="ARBA" id="ARBA00023163"/>
    </source>
</evidence>
<dbReference type="STRING" id="1332080.ATN00_02425"/>
<dbReference type="KEGG" id="sbd:ATN00_02425"/>
<dbReference type="SUPFAM" id="SSF46785">
    <property type="entry name" value="Winged helix' DNA-binding domain"/>
    <property type="match status" value="1"/>
</dbReference>
<dbReference type="InterPro" id="IPR036388">
    <property type="entry name" value="WH-like_DNA-bd_sf"/>
</dbReference>
<keyword evidence="3" id="KW-0804">Transcription</keyword>
<dbReference type="GO" id="GO:0003700">
    <property type="term" value="F:DNA-binding transcription factor activity"/>
    <property type="evidence" value="ECO:0007669"/>
    <property type="project" value="InterPro"/>
</dbReference>
<proteinExistence type="predicted"/>
<keyword evidence="2" id="KW-0238">DNA-binding</keyword>
<feature type="region of interest" description="Disordered" evidence="4">
    <location>
        <begin position="216"/>
        <end position="254"/>
    </location>
</feature>
<dbReference type="OrthoDB" id="7846328at2"/>
<dbReference type="Gene3D" id="1.20.120.530">
    <property type="entry name" value="GntR ligand-binding domain-like"/>
    <property type="match status" value="1"/>
</dbReference>
<organism evidence="6 7">
    <name type="scientific">Sphingobium baderi</name>
    <dbReference type="NCBI Taxonomy" id="1332080"/>
    <lineage>
        <taxon>Bacteria</taxon>
        <taxon>Pseudomonadati</taxon>
        <taxon>Pseudomonadota</taxon>
        <taxon>Alphaproteobacteria</taxon>
        <taxon>Sphingomonadales</taxon>
        <taxon>Sphingomonadaceae</taxon>
        <taxon>Sphingobium</taxon>
    </lineage>
</organism>
<dbReference type="InterPro" id="IPR008920">
    <property type="entry name" value="TF_FadR/GntR_C"/>
</dbReference>
<evidence type="ECO:0000259" key="5">
    <source>
        <dbReference type="PROSITE" id="PS50949"/>
    </source>
</evidence>
<evidence type="ECO:0000256" key="1">
    <source>
        <dbReference type="ARBA" id="ARBA00023015"/>
    </source>
</evidence>
<feature type="compositionally biased region" description="Basic residues" evidence="4">
    <location>
        <begin position="239"/>
        <end position="248"/>
    </location>
</feature>